<protein>
    <submittedName>
        <fullName evidence="2">Uncharacterized protein</fullName>
    </submittedName>
</protein>
<dbReference type="Proteomes" id="UP000821866">
    <property type="component" value="Chromosome 1"/>
</dbReference>
<gene>
    <name evidence="2" type="ORF">HPB51_024475</name>
</gene>
<evidence type="ECO:0000313" key="2">
    <source>
        <dbReference type="EMBL" id="KAH8042544.1"/>
    </source>
</evidence>
<evidence type="ECO:0000313" key="3">
    <source>
        <dbReference type="Proteomes" id="UP000821866"/>
    </source>
</evidence>
<name>A0A9J6FAC2_RHIMP</name>
<feature type="region of interest" description="Disordered" evidence="1">
    <location>
        <begin position="102"/>
        <end position="143"/>
    </location>
</feature>
<keyword evidence="3" id="KW-1185">Reference proteome</keyword>
<dbReference type="AlphaFoldDB" id="A0A9J6FAC2"/>
<reference evidence="2" key="2">
    <citation type="submission" date="2021-09" db="EMBL/GenBank/DDBJ databases">
        <authorList>
            <person name="Jia N."/>
            <person name="Wang J."/>
            <person name="Shi W."/>
            <person name="Du L."/>
            <person name="Sun Y."/>
            <person name="Zhan W."/>
            <person name="Jiang J."/>
            <person name="Wang Q."/>
            <person name="Zhang B."/>
            <person name="Ji P."/>
            <person name="Sakyi L.B."/>
            <person name="Cui X."/>
            <person name="Yuan T."/>
            <person name="Jiang B."/>
            <person name="Yang W."/>
            <person name="Lam T.T.-Y."/>
            <person name="Chang Q."/>
            <person name="Ding S."/>
            <person name="Wang X."/>
            <person name="Zhu J."/>
            <person name="Ruan X."/>
            <person name="Zhao L."/>
            <person name="Wei J."/>
            <person name="Que T."/>
            <person name="Du C."/>
            <person name="Cheng J."/>
            <person name="Dai P."/>
            <person name="Han X."/>
            <person name="Huang E."/>
            <person name="Gao Y."/>
            <person name="Liu J."/>
            <person name="Shao H."/>
            <person name="Ye R."/>
            <person name="Li L."/>
            <person name="Wei W."/>
            <person name="Wang X."/>
            <person name="Wang C."/>
            <person name="Huo Q."/>
            <person name="Li W."/>
            <person name="Guo W."/>
            <person name="Chen H."/>
            <person name="Chen S."/>
            <person name="Zhou L."/>
            <person name="Zhou L."/>
            <person name="Ni X."/>
            <person name="Tian J."/>
            <person name="Zhou Y."/>
            <person name="Sheng Y."/>
            <person name="Liu T."/>
            <person name="Pan Y."/>
            <person name="Xia L."/>
            <person name="Li J."/>
            <person name="Zhao F."/>
            <person name="Cao W."/>
        </authorList>
    </citation>
    <scope>NUCLEOTIDE SEQUENCE</scope>
    <source>
        <strain evidence="2">Rmic-2018</strain>
        <tissue evidence="2">Larvae</tissue>
    </source>
</reference>
<reference evidence="2" key="1">
    <citation type="journal article" date="2020" name="Cell">
        <title>Large-Scale Comparative Analyses of Tick Genomes Elucidate Their Genetic Diversity and Vector Capacities.</title>
        <authorList>
            <consortium name="Tick Genome and Microbiome Consortium (TIGMIC)"/>
            <person name="Jia N."/>
            <person name="Wang J."/>
            <person name="Shi W."/>
            <person name="Du L."/>
            <person name="Sun Y."/>
            <person name="Zhan W."/>
            <person name="Jiang J.F."/>
            <person name="Wang Q."/>
            <person name="Zhang B."/>
            <person name="Ji P."/>
            <person name="Bell-Sakyi L."/>
            <person name="Cui X.M."/>
            <person name="Yuan T.T."/>
            <person name="Jiang B.G."/>
            <person name="Yang W.F."/>
            <person name="Lam T.T."/>
            <person name="Chang Q.C."/>
            <person name="Ding S.J."/>
            <person name="Wang X.J."/>
            <person name="Zhu J.G."/>
            <person name="Ruan X.D."/>
            <person name="Zhao L."/>
            <person name="Wei J.T."/>
            <person name="Ye R.Z."/>
            <person name="Que T.C."/>
            <person name="Du C.H."/>
            <person name="Zhou Y.H."/>
            <person name="Cheng J.X."/>
            <person name="Dai P.F."/>
            <person name="Guo W.B."/>
            <person name="Han X.H."/>
            <person name="Huang E.J."/>
            <person name="Li L.F."/>
            <person name="Wei W."/>
            <person name="Gao Y.C."/>
            <person name="Liu J.Z."/>
            <person name="Shao H.Z."/>
            <person name="Wang X."/>
            <person name="Wang C.C."/>
            <person name="Yang T.C."/>
            <person name="Huo Q.B."/>
            <person name="Li W."/>
            <person name="Chen H.Y."/>
            <person name="Chen S.E."/>
            <person name="Zhou L.G."/>
            <person name="Ni X.B."/>
            <person name="Tian J.H."/>
            <person name="Sheng Y."/>
            <person name="Liu T."/>
            <person name="Pan Y.S."/>
            <person name="Xia L.Y."/>
            <person name="Li J."/>
            <person name="Zhao F."/>
            <person name="Cao W.C."/>
        </authorList>
    </citation>
    <scope>NUCLEOTIDE SEQUENCE</scope>
    <source>
        <strain evidence="2">Rmic-2018</strain>
    </source>
</reference>
<feature type="compositionally biased region" description="Basic and acidic residues" evidence="1">
    <location>
        <begin position="102"/>
        <end position="114"/>
    </location>
</feature>
<organism evidence="2 3">
    <name type="scientific">Rhipicephalus microplus</name>
    <name type="common">Cattle tick</name>
    <name type="synonym">Boophilus microplus</name>
    <dbReference type="NCBI Taxonomy" id="6941"/>
    <lineage>
        <taxon>Eukaryota</taxon>
        <taxon>Metazoa</taxon>
        <taxon>Ecdysozoa</taxon>
        <taxon>Arthropoda</taxon>
        <taxon>Chelicerata</taxon>
        <taxon>Arachnida</taxon>
        <taxon>Acari</taxon>
        <taxon>Parasitiformes</taxon>
        <taxon>Ixodida</taxon>
        <taxon>Ixodoidea</taxon>
        <taxon>Ixodidae</taxon>
        <taxon>Rhipicephalinae</taxon>
        <taxon>Rhipicephalus</taxon>
        <taxon>Boophilus</taxon>
    </lineage>
</organism>
<dbReference type="EMBL" id="JABSTU010000001">
    <property type="protein sequence ID" value="KAH8042544.1"/>
    <property type="molecule type" value="Genomic_DNA"/>
</dbReference>
<comment type="caution">
    <text evidence="2">The sequence shown here is derived from an EMBL/GenBank/DDBJ whole genome shotgun (WGS) entry which is preliminary data.</text>
</comment>
<accession>A0A9J6FAC2</accession>
<proteinExistence type="predicted"/>
<sequence length="173" mass="18726">MLQANLAKVTGPPAKADPGLVATHQDPESICNAGPAAGHLDGPQRAKPMLLIRYSRWLSRGIVQERSSRSRSVYPEEGVGHNEAWNEVGGARRVVEISAGRKSDAWTRRQDGKSTPDASPSSSSAELTPVHVRSSHRLQGLKQQHGLLRERQKAMKETPLNVTAPAPAHLVVN</sequence>
<feature type="compositionally biased region" description="Low complexity" evidence="1">
    <location>
        <begin position="115"/>
        <end position="125"/>
    </location>
</feature>
<feature type="region of interest" description="Disordered" evidence="1">
    <location>
        <begin position="1"/>
        <end position="43"/>
    </location>
</feature>
<evidence type="ECO:0000256" key="1">
    <source>
        <dbReference type="SAM" id="MobiDB-lite"/>
    </source>
</evidence>